<feature type="transmembrane region" description="Helical" evidence="14">
    <location>
        <begin position="70"/>
        <end position="91"/>
    </location>
</feature>
<dbReference type="CDD" id="cd00082">
    <property type="entry name" value="HisKA"/>
    <property type="match status" value="1"/>
</dbReference>
<dbReference type="InterPro" id="IPR036097">
    <property type="entry name" value="HisK_dim/P_sf"/>
</dbReference>
<keyword evidence="5" id="KW-0597">Phosphoprotein</keyword>
<evidence type="ECO:0000256" key="4">
    <source>
        <dbReference type="ARBA" id="ARBA00022475"/>
    </source>
</evidence>
<dbReference type="GO" id="GO:0000155">
    <property type="term" value="F:phosphorelay sensor kinase activity"/>
    <property type="evidence" value="ECO:0007669"/>
    <property type="project" value="InterPro"/>
</dbReference>
<dbReference type="PROSITE" id="PS50109">
    <property type="entry name" value="HIS_KIN"/>
    <property type="match status" value="1"/>
</dbReference>
<keyword evidence="10" id="KW-0067">ATP-binding</keyword>
<dbReference type="Gene3D" id="1.10.287.130">
    <property type="match status" value="1"/>
</dbReference>
<dbReference type="Pfam" id="PF00512">
    <property type="entry name" value="HisKA"/>
    <property type="match status" value="1"/>
</dbReference>
<gene>
    <name evidence="16" type="ORF">MF626_004934</name>
</gene>
<evidence type="ECO:0000256" key="10">
    <source>
        <dbReference type="ARBA" id="ARBA00022840"/>
    </source>
</evidence>
<dbReference type="Pfam" id="PF07694">
    <property type="entry name" value="5TM-5TMR_LYT"/>
    <property type="match status" value="1"/>
</dbReference>
<evidence type="ECO:0000256" key="9">
    <source>
        <dbReference type="ARBA" id="ARBA00022777"/>
    </source>
</evidence>
<evidence type="ECO:0000256" key="11">
    <source>
        <dbReference type="ARBA" id="ARBA00022989"/>
    </source>
</evidence>
<dbReference type="GO" id="GO:0071555">
    <property type="term" value="P:cell wall organization"/>
    <property type="evidence" value="ECO:0007669"/>
    <property type="project" value="InterPro"/>
</dbReference>
<dbReference type="GO" id="GO:0005886">
    <property type="term" value="C:plasma membrane"/>
    <property type="evidence" value="ECO:0007669"/>
    <property type="project" value="UniProtKB-SubCell"/>
</dbReference>
<dbReference type="EMBL" id="CP097770">
    <property type="protein sequence ID" value="URJ53190.2"/>
    <property type="molecule type" value="Genomic_DNA"/>
</dbReference>
<dbReference type="InterPro" id="IPR005467">
    <property type="entry name" value="His_kinase_dom"/>
</dbReference>
<name>A0AAE9IHK3_PAEPO</name>
<evidence type="ECO:0000256" key="7">
    <source>
        <dbReference type="ARBA" id="ARBA00022692"/>
    </source>
</evidence>
<proteinExistence type="predicted"/>
<dbReference type="Gene3D" id="3.30.565.10">
    <property type="entry name" value="Histidine kinase-like ATPase, C-terminal domain"/>
    <property type="match status" value="1"/>
</dbReference>
<dbReference type="InterPro" id="IPR003594">
    <property type="entry name" value="HATPase_dom"/>
</dbReference>
<dbReference type="SUPFAM" id="SSF47384">
    <property type="entry name" value="Homodimeric domain of signal transducing histidine kinase"/>
    <property type="match status" value="1"/>
</dbReference>
<keyword evidence="12" id="KW-0902">Two-component regulatory system</keyword>
<dbReference type="PANTHER" id="PTHR43065:SF46">
    <property type="entry name" value="C4-DICARBOXYLATE TRANSPORT SENSOR PROTEIN DCTB"/>
    <property type="match status" value="1"/>
</dbReference>
<evidence type="ECO:0000256" key="1">
    <source>
        <dbReference type="ARBA" id="ARBA00000085"/>
    </source>
</evidence>
<dbReference type="Proteomes" id="UP001055784">
    <property type="component" value="Chromosome"/>
</dbReference>
<keyword evidence="4" id="KW-1003">Cell membrane</keyword>
<protein>
    <recommendedName>
        <fullName evidence="3">histidine kinase</fullName>
        <ecNumber evidence="3">2.7.13.3</ecNumber>
    </recommendedName>
</protein>
<keyword evidence="7 14" id="KW-0812">Transmembrane</keyword>
<evidence type="ECO:0000256" key="3">
    <source>
        <dbReference type="ARBA" id="ARBA00012438"/>
    </source>
</evidence>
<evidence type="ECO:0000256" key="14">
    <source>
        <dbReference type="SAM" id="Phobius"/>
    </source>
</evidence>
<dbReference type="SUPFAM" id="SSF55874">
    <property type="entry name" value="ATPase domain of HSP90 chaperone/DNA topoisomerase II/histidine kinase"/>
    <property type="match status" value="1"/>
</dbReference>
<dbReference type="AlphaFoldDB" id="A0AAE9IHK3"/>
<dbReference type="SMART" id="SM00388">
    <property type="entry name" value="HisKA"/>
    <property type="match status" value="1"/>
</dbReference>
<reference evidence="16" key="1">
    <citation type="submission" date="2022-11" db="EMBL/GenBank/DDBJ databases">
        <authorList>
            <person name="Vasilchenko N.G."/>
            <person name="Prazdnova E.V."/>
            <person name="Gorovtsov A.V."/>
            <person name="Chistyakov V.A."/>
            <person name="Pak M.L."/>
        </authorList>
    </citation>
    <scope>NUCLEOTIDE SEQUENCE</scope>
    <source>
        <strain evidence="16">R 4.5</strain>
    </source>
</reference>
<evidence type="ECO:0000313" key="17">
    <source>
        <dbReference type="Proteomes" id="UP001055784"/>
    </source>
</evidence>
<dbReference type="InterPro" id="IPR003661">
    <property type="entry name" value="HisK_dim/P_dom"/>
</dbReference>
<feature type="transmembrane region" description="Helical" evidence="14">
    <location>
        <begin position="103"/>
        <end position="121"/>
    </location>
</feature>
<dbReference type="GO" id="GO:0005524">
    <property type="term" value="F:ATP binding"/>
    <property type="evidence" value="ECO:0007669"/>
    <property type="project" value="UniProtKB-KW"/>
</dbReference>
<keyword evidence="8" id="KW-0547">Nucleotide-binding</keyword>
<accession>A0AAE9IHK3</accession>
<evidence type="ECO:0000256" key="5">
    <source>
        <dbReference type="ARBA" id="ARBA00022553"/>
    </source>
</evidence>
<dbReference type="InterPro" id="IPR004358">
    <property type="entry name" value="Sig_transdc_His_kin-like_C"/>
</dbReference>
<evidence type="ECO:0000256" key="2">
    <source>
        <dbReference type="ARBA" id="ARBA00004651"/>
    </source>
</evidence>
<evidence type="ECO:0000256" key="13">
    <source>
        <dbReference type="ARBA" id="ARBA00023136"/>
    </source>
</evidence>
<evidence type="ECO:0000256" key="12">
    <source>
        <dbReference type="ARBA" id="ARBA00023012"/>
    </source>
</evidence>
<organism evidence="16 17">
    <name type="scientific">Paenibacillus polymyxa</name>
    <name type="common">Bacillus polymyxa</name>
    <dbReference type="NCBI Taxonomy" id="1406"/>
    <lineage>
        <taxon>Bacteria</taxon>
        <taxon>Bacillati</taxon>
        <taxon>Bacillota</taxon>
        <taxon>Bacilli</taxon>
        <taxon>Bacillales</taxon>
        <taxon>Paenibacillaceae</taxon>
        <taxon>Paenibacillus</taxon>
    </lineage>
</organism>
<dbReference type="InterPro" id="IPR036890">
    <property type="entry name" value="HATPase_C_sf"/>
</dbReference>
<comment type="subcellular location">
    <subcellularLocation>
        <location evidence="2">Cell membrane</location>
        <topology evidence="2">Multi-pass membrane protein</topology>
    </subcellularLocation>
</comment>
<feature type="transmembrane region" description="Helical" evidence="14">
    <location>
        <begin position="141"/>
        <end position="161"/>
    </location>
</feature>
<keyword evidence="9 16" id="KW-0418">Kinase</keyword>
<feature type="transmembrane region" description="Helical" evidence="14">
    <location>
        <begin position="13"/>
        <end position="30"/>
    </location>
</feature>
<dbReference type="Pfam" id="PF02518">
    <property type="entry name" value="HATPase_c"/>
    <property type="match status" value="1"/>
</dbReference>
<sequence length="432" mass="48921">MESGKDEMLVDKLLVNIFLVFVPLLVYSALSDHRHRKHTPLLMGGVLGVSSVLCIMFSYIWYGLYWDLRYVPLILSVLYFGPKAGLLNITLMVMARMYIDPESMVVSFPSMMLCYLGPLLVRRKFMQLNSMLLRVGMNMLMSIWTNIAMLIFLLIHSWANGRLDKDEVELIRAILWFGVIQFLSIGASSFWMEFSLEREEMRRKIKYAEHLNTLGELAASMAHEVRNPLTVVKGFLQMVQSGLEGKNRRYIALALAEVDRAERIISDYLNLSRPQIGNTELMDLSGMVQQIVLLLKPMATKQGVRLYTELRNEIYVHMDRNQLLQALIHVTKNAIEAADDGGRVYIKLAIQEEKACLHIRDTGKGMSQEHLERVGTLFFSTKEVGTGLGTVVSFRIIEAMNGSIHYESEPGVGTEVVILLPLAQKSLLAAEG</sequence>
<feature type="transmembrane region" description="Helical" evidence="14">
    <location>
        <begin position="42"/>
        <end position="64"/>
    </location>
</feature>
<evidence type="ECO:0000256" key="8">
    <source>
        <dbReference type="ARBA" id="ARBA00022741"/>
    </source>
</evidence>
<comment type="catalytic activity">
    <reaction evidence="1">
        <text>ATP + protein L-histidine = ADP + protein N-phospho-L-histidine.</text>
        <dbReference type="EC" id="2.7.13.3"/>
    </reaction>
</comment>
<dbReference type="PANTHER" id="PTHR43065">
    <property type="entry name" value="SENSOR HISTIDINE KINASE"/>
    <property type="match status" value="1"/>
</dbReference>
<dbReference type="SMART" id="SM00387">
    <property type="entry name" value="HATPase_c"/>
    <property type="match status" value="1"/>
</dbReference>
<keyword evidence="13 14" id="KW-0472">Membrane</keyword>
<dbReference type="PRINTS" id="PR00344">
    <property type="entry name" value="BCTRLSENSOR"/>
</dbReference>
<keyword evidence="11 14" id="KW-1133">Transmembrane helix</keyword>
<dbReference type="InterPro" id="IPR011620">
    <property type="entry name" value="Sig_transdc_His_kinase_LytS_TM"/>
</dbReference>
<feature type="domain" description="Histidine kinase" evidence="15">
    <location>
        <begin position="220"/>
        <end position="424"/>
    </location>
</feature>
<feature type="transmembrane region" description="Helical" evidence="14">
    <location>
        <begin position="173"/>
        <end position="192"/>
    </location>
</feature>
<evidence type="ECO:0000256" key="6">
    <source>
        <dbReference type="ARBA" id="ARBA00022679"/>
    </source>
</evidence>
<evidence type="ECO:0000313" key="16">
    <source>
        <dbReference type="EMBL" id="URJ53190.2"/>
    </source>
</evidence>
<evidence type="ECO:0000259" key="15">
    <source>
        <dbReference type="PROSITE" id="PS50109"/>
    </source>
</evidence>
<dbReference type="EC" id="2.7.13.3" evidence="3"/>
<keyword evidence="6" id="KW-0808">Transferase</keyword>